<dbReference type="EMBL" id="BMAV01005687">
    <property type="protein sequence ID" value="GFY46956.1"/>
    <property type="molecule type" value="Genomic_DNA"/>
</dbReference>
<proteinExistence type="predicted"/>
<protein>
    <submittedName>
        <fullName evidence="1">Uncharacterized protein</fullName>
    </submittedName>
</protein>
<sequence>MVRIFVLSVSQVGVAWRLFPPEGEISDADIIVRMKGPWTDISAADARGKNNDAPQTIHQFCCTRDVVFVSQESSTHGGVFFAFLPNKLGVYV</sequence>
<accession>A0A8X6X6A6</accession>
<name>A0A8X6X6A6_9ARAC</name>
<dbReference type="AlphaFoldDB" id="A0A8X6X6A6"/>
<dbReference type="Proteomes" id="UP000886998">
    <property type="component" value="Unassembled WGS sequence"/>
</dbReference>
<evidence type="ECO:0000313" key="2">
    <source>
        <dbReference type="Proteomes" id="UP000886998"/>
    </source>
</evidence>
<comment type="caution">
    <text evidence="1">The sequence shown here is derived from an EMBL/GenBank/DDBJ whole genome shotgun (WGS) entry which is preliminary data.</text>
</comment>
<evidence type="ECO:0000313" key="1">
    <source>
        <dbReference type="EMBL" id="GFY46956.1"/>
    </source>
</evidence>
<organism evidence="1 2">
    <name type="scientific">Trichonephila inaurata madagascariensis</name>
    <dbReference type="NCBI Taxonomy" id="2747483"/>
    <lineage>
        <taxon>Eukaryota</taxon>
        <taxon>Metazoa</taxon>
        <taxon>Ecdysozoa</taxon>
        <taxon>Arthropoda</taxon>
        <taxon>Chelicerata</taxon>
        <taxon>Arachnida</taxon>
        <taxon>Araneae</taxon>
        <taxon>Araneomorphae</taxon>
        <taxon>Entelegynae</taxon>
        <taxon>Araneoidea</taxon>
        <taxon>Nephilidae</taxon>
        <taxon>Trichonephila</taxon>
        <taxon>Trichonephila inaurata</taxon>
    </lineage>
</organism>
<keyword evidence="2" id="KW-1185">Reference proteome</keyword>
<gene>
    <name evidence="1" type="ORF">TNIN_353311</name>
</gene>
<reference evidence="1" key="1">
    <citation type="submission" date="2020-08" db="EMBL/GenBank/DDBJ databases">
        <title>Multicomponent nature underlies the extraordinary mechanical properties of spider dragline silk.</title>
        <authorList>
            <person name="Kono N."/>
            <person name="Nakamura H."/>
            <person name="Mori M."/>
            <person name="Yoshida Y."/>
            <person name="Ohtoshi R."/>
            <person name="Malay A.D."/>
            <person name="Moran D.A.P."/>
            <person name="Tomita M."/>
            <person name="Numata K."/>
            <person name="Arakawa K."/>
        </authorList>
    </citation>
    <scope>NUCLEOTIDE SEQUENCE</scope>
</reference>